<feature type="transmembrane region" description="Helical" evidence="1">
    <location>
        <begin position="50"/>
        <end position="71"/>
    </location>
</feature>
<keyword evidence="3" id="KW-1185">Reference proteome</keyword>
<keyword evidence="1" id="KW-0812">Transmembrane</keyword>
<evidence type="ECO:0000313" key="3">
    <source>
        <dbReference type="Proteomes" id="UP001159200"/>
    </source>
</evidence>
<sequence>PTIRQVLGLLRVPRLNVNKAIGIKQFCLVIYKKKGGLTLKRRIINGLKDGLFVFMCAILIALILNFMNFNFGDNKIWTSLGNLGLINIFGDKQLNGLVILGFILGIVAFTSGFFSLDNDKKIKGE</sequence>
<dbReference type="RefSeq" id="WP_280562798.1">
    <property type="nucleotide sequence ID" value="NZ_JAROYJ010000033.1"/>
</dbReference>
<feature type="transmembrane region" description="Helical" evidence="1">
    <location>
        <begin position="97"/>
        <end position="116"/>
    </location>
</feature>
<organism evidence="2 3">
    <name type="scientific">Staphylococcus cohnii</name>
    <dbReference type="NCBI Taxonomy" id="29382"/>
    <lineage>
        <taxon>Bacteria</taxon>
        <taxon>Bacillati</taxon>
        <taxon>Bacillota</taxon>
        <taxon>Bacilli</taxon>
        <taxon>Bacillales</taxon>
        <taxon>Staphylococcaceae</taxon>
        <taxon>Staphylococcus</taxon>
        <taxon>Staphylococcus cohnii species complex</taxon>
    </lineage>
</organism>
<gene>
    <name evidence="2" type="ORF">P5X59_13100</name>
</gene>
<accession>A0ABT6J391</accession>
<dbReference type="Proteomes" id="UP001159200">
    <property type="component" value="Unassembled WGS sequence"/>
</dbReference>
<protein>
    <submittedName>
        <fullName evidence="2">Uncharacterized protein</fullName>
    </submittedName>
</protein>
<evidence type="ECO:0000256" key="1">
    <source>
        <dbReference type="SAM" id="Phobius"/>
    </source>
</evidence>
<keyword evidence="1" id="KW-0472">Membrane</keyword>
<dbReference type="EMBL" id="JAROYR010000036">
    <property type="protein sequence ID" value="MDH5159206.1"/>
    <property type="molecule type" value="Genomic_DNA"/>
</dbReference>
<name>A0ABT6J391_9STAP</name>
<evidence type="ECO:0000313" key="2">
    <source>
        <dbReference type="EMBL" id="MDH5159206.1"/>
    </source>
</evidence>
<comment type="caution">
    <text evidence="2">The sequence shown here is derived from an EMBL/GenBank/DDBJ whole genome shotgun (WGS) entry which is preliminary data.</text>
</comment>
<keyword evidence="1" id="KW-1133">Transmembrane helix</keyword>
<proteinExistence type="predicted"/>
<feature type="non-terminal residue" evidence="2">
    <location>
        <position position="1"/>
    </location>
</feature>
<reference evidence="2 3" key="1">
    <citation type="submission" date="2023-03" db="EMBL/GenBank/DDBJ databases">
        <title>Bacterial isolates from washroom surfaces on a university campus.</title>
        <authorList>
            <person name="Holman D.B."/>
            <person name="Gzyl K.E."/>
            <person name="Taheri A.E."/>
        </authorList>
    </citation>
    <scope>NUCLEOTIDE SEQUENCE [LARGE SCALE GENOMIC DNA]</scope>
    <source>
        <strain evidence="2 3">RD01</strain>
    </source>
</reference>